<evidence type="ECO:0000313" key="4">
    <source>
        <dbReference type="EMBL" id="KAK9672913.1"/>
    </source>
</evidence>
<dbReference type="AlphaFoldDB" id="A0AAW1HA35"/>
<dbReference type="Pfam" id="PF03731">
    <property type="entry name" value="Ku_N"/>
    <property type="match status" value="1"/>
</dbReference>
<feature type="transmembrane region" description="Helical" evidence="2">
    <location>
        <begin position="101"/>
        <end position="122"/>
    </location>
</feature>
<dbReference type="InterPro" id="IPR036465">
    <property type="entry name" value="vWFA_dom_sf"/>
</dbReference>
<feature type="domain" description="Ku70/Ku80 N-terminal alpha/beta" evidence="3">
    <location>
        <begin position="41"/>
        <end position="84"/>
    </location>
</feature>
<organism evidence="4 5">
    <name type="scientific">Saponaria officinalis</name>
    <name type="common">Common soapwort</name>
    <name type="synonym">Lychnis saponaria</name>
    <dbReference type="NCBI Taxonomy" id="3572"/>
    <lineage>
        <taxon>Eukaryota</taxon>
        <taxon>Viridiplantae</taxon>
        <taxon>Streptophyta</taxon>
        <taxon>Embryophyta</taxon>
        <taxon>Tracheophyta</taxon>
        <taxon>Spermatophyta</taxon>
        <taxon>Magnoliopsida</taxon>
        <taxon>eudicotyledons</taxon>
        <taxon>Gunneridae</taxon>
        <taxon>Pentapetalae</taxon>
        <taxon>Caryophyllales</taxon>
        <taxon>Caryophyllaceae</taxon>
        <taxon>Caryophylleae</taxon>
        <taxon>Saponaria</taxon>
    </lineage>
</organism>
<keyword evidence="2" id="KW-0812">Transmembrane</keyword>
<name>A0AAW1HA35_SAPOF</name>
<keyword evidence="2" id="KW-1133">Transmembrane helix</keyword>
<feature type="compositionally biased region" description="Polar residues" evidence="1">
    <location>
        <begin position="1"/>
        <end position="13"/>
    </location>
</feature>
<dbReference type="EMBL" id="JBDFQZ010000012">
    <property type="protein sequence ID" value="KAK9672913.1"/>
    <property type="molecule type" value="Genomic_DNA"/>
</dbReference>
<sequence>MVCRSSKSPLRSSQLHHHSPSPRCCLLVMFRLITLSVYLKEDQKSQTHFKMTLNCISESLKTLIINSSNDEVAICFFNTVSHSNIRKLCVLYGPFASAMSIKYVLCIILCWSICFCNISYLITISRLLYSFIIYVSVYGDNMKVPCLALYYHYCPHTSSILFTAGKEEFAGSQWRLKRKSFVMLDLLKYVTLY</sequence>
<evidence type="ECO:0000313" key="5">
    <source>
        <dbReference type="Proteomes" id="UP001443914"/>
    </source>
</evidence>
<dbReference type="InterPro" id="IPR005161">
    <property type="entry name" value="Ku_N"/>
</dbReference>
<evidence type="ECO:0000259" key="3">
    <source>
        <dbReference type="Pfam" id="PF03731"/>
    </source>
</evidence>
<reference evidence="4" key="1">
    <citation type="submission" date="2024-03" db="EMBL/GenBank/DDBJ databases">
        <title>WGS assembly of Saponaria officinalis var. Norfolk2.</title>
        <authorList>
            <person name="Jenkins J."/>
            <person name="Shu S."/>
            <person name="Grimwood J."/>
            <person name="Barry K."/>
            <person name="Goodstein D."/>
            <person name="Schmutz J."/>
            <person name="Leebens-Mack J."/>
            <person name="Osbourn A."/>
        </authorList>
    </citation>
    <scope>NUCLEOTIDE SEQUENCE [LARGE SCALE GENOMIC DNA]</scope>
    <source>
        <strain evidence="4">JIC</strain>
    </source>
</reference>
<evidence type="ECO:0000256" key="2">
    <source>
        <dbReference type="SAM" id="Phobius"/>
    </source>
</evidence>
<dbReference type="Gene3D" id="3.40.50.410">
    <property type="entry name" value="von Willebrand factor, type A domain"/>
    <property type="match status" value="1"/>
</dbReference>
<feature type="region of interest" description="Disordered" evidence="1">
    <location>
        <begin position="1"/>
        <end position="20"/>
    </location>
</feature>
<dbReference type="SUPFAM" id="SSF53300">
    <property type="entry name" value="vWA-like"/>
    <property type="match status" value="1"/>
</dbReference>
<comment type="caution">
    <text evidence="4">The sequence shown here is derived from an EMBL/GenBank/DDBJ whole genome shotgun (WGS) entry which is preliminary data.</text>
</comment>
<dbReference type="Proteomes" id="UP001443914">
    <property type="component" value="Unassembled WGS sequence"/>
</dbReference>
<protein>
    <recommendedName>
        <fullName evidence="3">Ku70/Ku80 N-terminal alpha/beta domain-containing protein</fullName>
    </recommendedName>
</protein>
<proteinExistence type="predicted"/>
<keyword evidence="2" id="KW-0472">Membrane</keyword>
<gene>
    <name evidence="4" type="ORF">RND81_12G134300</name>
</gene>
<accession>A0AAW1HA35</accession>
<evidence type="ECO:0000256" key="1">
    <source>
        <dbReference type="SAM" id="MobiDB-lite"/>
    </source>
</evidence>
<keyword evidence="5" id="KW-1185">Reference proteome</keyword>